<evidence type="ECO:0000313" key="2">
    <source>
        <dbReference type="Proteomes" id="UP001603418"/>
    </source>
</evidence>
<name>A0ABW6YUE2_9ACTN</name>
<organism evidence="1 2">
    <name type="scientific">Streptomyces eurythermus</name>
    <dbReference type="NCBI Taxonomy" id="42237"/>
    <lineage>
        <taxon>Bacteria</taxon>
        <taxon>Bacillati</taxon>
        <taxon>Actinomycetota</taxon>
        <taxon>Actinomycetes</taxon>
        <taxon>Kitasatosporales</taxon>
        <taxon>Streptomycetaceae</taxon>
        <taxon>Streptomyces</taxon>
    </lineage>
</organism>
<protein>
    <submittedName>
        <fullName evidence="1">DUF6190 family protein</fullName>
    </submittedName>
</protein>
<dbReference type="Pfam" id="PF19689">
    <property type="entry name" value="DUF6190"/>
    <property type="match status" value="1"/>
</dbReference>
<dbReference type="InterPro" id="IPR045685">
    <property type="entry name" value="DUF6190"/>
</dbReference>
<proteinExistence type="predicted"/>
<dbReference type="RefSeq" id="WP_051815264.1">
    <property type="nucleotide sequence ID" value="NZ_JBFACJ010000018.1"/>
</dbReference>
<gene>
    <name evidence="1" type="ORF">ACF1HC_09950</name>
</gene>
<keyword evidence="2" id="KW-1185">Reference proteome</keyword>
<evidence type="ECO:0000313" key="1">
    <source>
        <dbReference type="EMBL" id="MFF9881919.1"/>
    </source>
</evidence>
<sequence>MPADTPDAPDREVFVDAALFLGMHSQDDGLRVACKAFFVERLDTRVVMNLEQVGRCDDVIWSYSRELQDLYYPFMDQLHTVMDISREGYDRADVGLALSDPALSGQLPFSDRLLVAMVVNRKGLLHTVGPRGDAFGGLPVRAVAAWPADVPEPVFPEPLERLYRASLALRLPPDRLGIPAPDRAAARDRT</sequence>
<comment type="caution">
    <text evidence="1">The sequence shown here is derived from an EMBL/GenBank/DDBJ whole genome shotgun (WGS) entry which is preliminary data.</text>
</comment>
<dbReference type="EMBL" id="JBICBM010000004">
    <property type="protein sequence ID" value="MFF9881919.1"/>
    <property type="molecule type" value="Genomic_DNA"/>
</dbReference>
<accession>A0ABW6YUE2</accession>
<reference evidence="1 2" key="1">
    <citation type="submission" date="2024-10" db="EMBL/GenBank/DDBJ databases">
        <title>The Natural Products Discovery Center: Release of the First 8490 Sequenced Strains for Exploring Actinobacteria Biosynthetic Diversity.</title>
        <authorList>
            <person name="Kalkreuter E."/>
            <person name="Kautsar S.A."/>
            <person name="Yang D."/>
            <person name="Bader C.D."/>
            <person name="Teijaro C.N."/>
            <person name="Fluegel L."/>
            <person name="Davis C.M."/>
            <person name="Simpson J.R."/>
            <person name="Lauterbach L."/>
            <person name="Steele A.D."/>
            <person name="Gui C."/>
            <person name="Meng S."/>
            <person name="Li G."/>
            <person name="Viehrig K."/>
            <person name="Ye F."/>
            <person name="Su P."/>
            <person name="Kiefer A.F."/>
            <person name="Nichols A."/>
            <person name="Cepeda A.J."/>
            <person name="Yan W."/>
            <person name="Fan B."/>
            <person name="Jiang Y."/>
            <person name="Adhikari A."/>
            <person name="Zheng C.-J."/>
            <person name="Schuster L."/>
            <person name="Cowan T.M."/>
            <person name="Smanski M.J."/>
            <person name="Chevrette M.G."/>
            <person name="De Carvalho L.P.S."/>
            <person name="Shen B."/>
        </authorList>
    </citation>
    <scope>NUCLEOTIDE SEQUENCE [LARGE SCALE GENOMIC DNA]</scope>
    <source>
        <strain evidence="1 2">NPDC013366</strain>
    </source>
</reference>
<dbReference type="Proteomes" id="UP001603418">
    <property type="component" value="Unassembled WGS sequence"/>
</dbReference>